<dbReference type="PROSITE" id="PS50164">
    <property type="entry name" value="GIY_YIG"/>
    <property type="match status" value="1"/>
</dbReference>
<dbReference type="Proteomes" id="UP001501586">
    <property type="component" value="Unassembled WGS sequence"/>
</dbReference>
<evidence type="ECO:0000313" key="2">
    <source>
        <dbReference type="EMBL" id="GAA4285581.1"/>
    </source>
</evidence>
<protein>
    <submittedName>
        <fullName evidence="2">DEDD exonuclease domain-containing protein</fullName>
    </submittedName>
</protein>
<dbReference type="CDD" id="cd06127">
    <property type="entry name" value="DEDDh"/>
    <property type="match status" value="1"/>
</dbReference>
<dbReference type="InterPro" id="IPR050066">
    <property type="entry name" value="UvrABC_protein_C"/>
</dbReference>
<evidence type="ECO:0000259" key="1">
    <source>
        <dbReference type="PROSITE" id="PS50164"/>
    </source>
</evidence>
<dbReference type="Gene3D" id="3.40.1440.10">
    <property type="entry name" value="GIY-YIG endonuclease"/>
    <property type="match status" value="1"/>
</dbReference>
<dbReference type="SMART" id="SM00465">
    <property type="entry name" value="GIYc"/>
    <property type="match status" value="1"/>
</dbReference>
<dbReference type="Pfam" id="PF00929">
    <property type="entry name" value="RNase_T"/>
    <property type="match status" value="1"/>
</dbReference>
<dbReference type="SUPFAM" id="SSF82771">
    <property type="entry name" value="GIY-YIG endonuclease"/>
    <property type="match status" value="1"/>
</dbReference>
<organism evidence="2 3">
    <name type="scientific">Brevibacterium daeguense</name>
    <dbReference type="NCBI Taxonomy" id="909936"/>
    <lineage>
        <taxon>Bacteria</taxon>
        <taxon>Bacillati</taxon>
        <taxon>Actinomycetota</taxon>
        <taxon>Actinomycetes</taxon>
        <taxon>Micrococcales</taxon>
        <taxon>Brevibacteriaceae</taxon>
        <taxon>Brevibacterium</taxon>
    </lineage>
</organism>
<proteinExistence type="predicted"/>
<dbReference type="PANTHER" id="PTHR30562:SF1">
    <property type="entry name" value="UVRABC SYSTEM PROTEIN C"/>
    <property type="match status" value="1"/>
</dbReference>
<dbReference type="EMBL" id="BAABAZ010000012">
    <property type="protein sequence ID" value="GAA4285581.1"/>
    <property type="molecule type" value="Genomic_DNA"/>
</dbReference>
<dbReference type="InterPro" id="IPR035901">
    <property type="entry name" value="GIY-YIG_endonuc_sf"/>
</dbReference>
<dbReference type="InterPro" id="IPR006054">
    <property type="entry name" value="DnaQ"/>
</dbReference>
<dbReference type="InterPro" id="IPR000305">
    <property type="entry name" value="GIY-YIG_endonuc"/>
</dbReference>
<dbReference type="InterPro" id="IPR036397">
    <property type="entry name" value="RNaseH_sf"/>
</dbReference>
<reference evidence="3" key="1">
    <citation type="journal article" date="2019" name="Int. J. Syst. Evol. Microbiol.">
        <title>The Global Catalogue of Microorganisms (GCM) 10K type strain sequencing project: providing services to taxonomists for standard genome sequencing and annotation.</title>
        <authorList>
            <consortium name="The Broad Institute Genomics Platform"/>
            <consortium name="The Broad Institute Genome Sequencing Center for Infectious Disease"/>
            <person name="Wu L."/>
            <person name="Ma J."/>
        </authorList>
    </citation>
    <scope>NUCLEOTIDE SEQUENCE [LARGE SCALE GENOMIC DNA]</scope>
    <source>
        <strain evidence="3">JCM 17458</strain>
    </source>
</reference>
<evidence type="ECO:0000313" key="3">
    <source>
        <dbReference type="Proteomes" id="UP001501586"/>
    </source>
</evidence>
<dbReference type="InterPro" id="IPR047296">
    <property type="entry name" value="GIY-YIG_UvrC_Cho"/>
</dbReference>
<accession>A0ABP8ENU5</accession>
<dbReference type="PANTHER" id="PTHR30562">
    <property type="entry name" value="UVRC/OXIDOREDUCTASE"/>
    <property type="match status" value="1"/>
</dbReference>
<keyword evidence="2" id="KW-0269">Exonuclease</keyword>
<name>A0ABP8ENU5_9MICO</name>
<keyword evidence="3" id="KW-1185">Reference proteome</keyword>
<dbReference type="Gene3D" id="3.30.420.10">
    <property type="entry name" value="Ribonuclease H-like superfamily/Ribonuclease H"/>
    <property type="match status" value="1"/>
</dbReference>
<dbReference type="GO" id="GO:0004527">
    <property type="term" value="F:exonuclease activity"/>
    <property type="evidence" value="ECO:0007669"/>
    <property type="project" value="UniProtKB-KW"/>
</dbReference>
<dbReference type="NCBIfam" id="TIGR00573">
    <property type="entry name" value="dnaq"/>
    <property type="match status" value="1"/>
</dbReference>
<dbReference type="SMART" id="SM00479">
    <property type="entry name" value="EXOIII"/>
    <property type="match status" value="1"/>
</dbReference>
<dbReference type="InterPro" id="IPR012337">
    <property type="entry name" value="RNaseH-like_sf"/>
</dbReference>
<keyword evidence="2" id="KW-0378">Hydrolase</keyword>
<comment type="caution">
    <text evidence="2">The sequence shown here is derived from an EMBL/GenBank/DDBJ whole genome shotgun (WGS) entry which is preliminary data.</text>
</comment>
<keyword evidence="2" id="KW-0540">Nuclease</keyword>
<feature type="domain" description="GIY-YIG" evidence="1">
    <location>
        <begin position="231"/>
        <end position="309"/>
    </location>
</feature>
<dbReference type="SUPFAM" id="SSF53098">
    <property type="entry name" value="Ribonuclease H-like"/>
    <property type="match status" value="1"/>
</dbReference>
<dbReference type="RefSeq" id="WP_236863410.1">
    <property type="nucleotide sequence ID" value="NZ_BAABAZ010000012.1"/>
</dbReference>
<dbReference type="NCBIfam" id="NF005905">
    <property type="entry name" value="PRK07883.1-3"/>
    <property type="match status" value="1"/>
</dbReference>
<sequence length="578" mass="62537">MALQHPTALFDVHVPRSAGQLTLQDLGTPLADVTFVVVDLETTGSTDITEIGAVKTRGGEVIGEFATLVRPENSVISPFVERLTGITNGMVAQAPSLSAVLPSFLEFSRGAVLVAHNAGFDIGFLRSACESLDYTWPDPPVLDTVKLSRQVVPRGEVANHKLSTLAAHFGTAVEPNHRALADARATSEILHHVFDRFGSFGITTLEELSRLKPAGWQKRRTKVHLAKDVPAVPGVYMFLDGSRRVLYVGVSANMRTRVRNYFTAGETRGRMAEMITAAQEVSAIPCDTVVEARIREVRLIAELAPPYNRRSKHPERRTWVRLTDEPFARLSLTRSDPGPDAGNGRRLGPFRSHRAAAEVKLLLERLYPLKQCTQKTGSSRFTPCVSGELGRCGGPCSGDWDGEAYLAALTGVTDLLHGLPSDVLGRCRERMTELTVDQRYEEAAGVRDAMMALFGAQASAEKRAALARVEELVAAAPRSTGGWEIAVIRWGRLAGSCAVAADVNPYPAIEALCRTAEFVERPSPGLTAALDEETGLLHAWLGDGSTRLVRTSDSLCEPRLGHAQALGSLSSVRRAPAV</sequence>
<gene>
    <name evidence="2" type="ORF">GCM10022261_31120</name>
</gene>
<dbReference type="InterPro" id="IPR013520">
    <property type="entry name" value="Ribonucl_H"/>
</dbReference>
<dbReference type="CDD" id="cd10434">
    <property type="entry name" value="GIY-YIG_UvrC_Cho"/>
    <property type="match status" value="1"/>
</dbReference>
<dbReference type="NCBIfam" id="NF005907">
    <property type="entry name" value="PRK07883.1-5"/>
    <property type="match status" value="1"/>
</dbReference>